<evidence type="ECO:0000256" key="1">
    <source>
        <dbReference type="SAM" id="MobiDB-lite"/>
    </source>
</evidence>
<dbReference type="AlphaFoldDB" id="A0AAF3EG71"/>
<organism evidence="3 4">
    <name type="scientific">Mesorhabditis belari</name>
    <dbReference type="NCBI Taxonomy" id="2138241"/>
    <lineage>
        <taxon>Eukaryota</taxon>
        <taxon>Metazoa</taxon>
        <taxon>Ecdysozoa</taxon>
        <taxon>Nematoda</taxon>
        <taxon>Chromadorea</taxon>
        <taxon>Rhabditida</taxon>
        <taxon>Rhabditina</taxon>
        <taxon>Rhabditomorpha</taxon>
        <taxon>Rhabditoidea</taxon>
        <taxon>Rhabditidae</taxon>
        <taxon>Mesorhabditinae</taxon>
        <taxon>Mesorhabditis</taxon>
    </lineage>
</organism>
<name>A0AAF3EG71_9BILA</name>
<keyword evidence="2" id="KW-0472">Membrane</keyword>
<accession>A0AAF3EG71</accession>
<evidence type="ECO:0000256" key="2">
    <source>
        <dbReference type="SAM" id="Phobius"/>
    </source>
</evidence>
<evidence type="ECO:0000313" key="3">
    <source>
        <dbReference type="Proteomes" id="UP000887575"/>
    </source>
</evidence>
<feature type="region of interest" description="Disordered" evidence="1">
    <location>
        <begin position="89"/>
        <end position="113"/>
    </location>
</feature>
<protein>
    <submittedName>
        <fullName evidence="4">Uncharacterized protein</fullName>
    </submittedName>
</protein>
<evidence type="ECO:0000313" key="4">
    <source>
        <dbReference type="WBParaSite" id="MBELARI_LOCUS1296"/>
    </source>
</evidence>
<sequence>MSEAIESRIEVGPCGCEESVQLRHKNDSQQEQPQCLTDFVAKDENGGDHMSLMEQNEALGQKNDHRDADKKKLRLAEILKGTHQLHTDMKNPLIDSSEPFGKDEPTGKKELSDAQTEDFGHLEDGHTVCKTIDREKENQMLDAFGSDGVLGPTGRLLVDSLEEAIAKQNDFDQRIVNVLKKQEPETCGCFKPLLVGFLVIVIVFFASLASVSVSIDSTDPNALYNRQQYV</sequence>
<feature type="compositionally biased region" description="Basic and acidic residues" evidence="1">
    <location>
        <begin position="100"/>
        <end position="113"/>
    </location>
</feature>
<proteinExistence type="predicted"/>
<dbReference type="WBParaSite" id="MBELARI_LOCUS1296">
    <property type="protein sequence ID" value="MBELARI_LOCUS1296"/>
    <property type="gene ID" value="MBELARI_LOCUS1296"/>
</dbReference>
<keyword evidence="2" id="KW-0812">Transmembrane</keyword>
<dbReference type="Proteomes" id="UP000887575">
    <property type="component" value="Unassembled WGS sequence"/>
</dbReference>
<feature type="transmembrane region" description="Helical" evidence="2">
    <location>
        <begin position="193"/>
        <end position="215"/>
    </location>
</feature>
<keyword evidence="2" id="KW-1133">Transmembrane helix</keyword>
<reference evidence="4" key="1">
    <citation type="submission" date="2024-02" db="UniProtKB">
        <authorList>
            <consortium name="WormBaseParasite"/>
        </authorList>
    </citation>
    <scope>IDENTIFICATION</scope>
</reference>
<keyword evidence="3" id="KW-1185">Reference proteome</keyword>